<dbReference type="EMBL" id="CAKOGP040000125">
    <property type="protein sequence ID" value="CAJ1931117.1"/>
    <property type="molecule type" value="Genomic_DNA"/>
</dbReference>
<accession>A0AAD2FDV8</accession>
<comment type="caution">
    <text evidence="4">The sequence shown here is derived from an EMBL/GenBank/DDBJ whole genome shotgun (WGS) entry which is preliminary data.</text>
</comment>
<evidence type="ECO:0000256" key="1">
    <source>
        <dbReference type="ARBA" id="ARBA00022468"/>
    </source>
</evidence>
<dbReference type="Gene3D" id="1.10.8.1310">
    <property type="match status" value="2"/>
</dbReference>
<gene>
    <name evidence="4" type="ORF">CYCCA115_LOCUS2245</name>
</gene>
<dbReference type="InterPro" id="IPR000195">
    <property type="entry name" value="Rab-GAP-TBC_dom"/>
</dbReference>
<feature type="domain" description="Rab-GAP TBC" evidence="3">
    <location>
        <begin position="76"/>
        <end position="319"/>
    </location>
</feature>
<proteinExistence type="predicted"/>
<dbReference type="Pfam" id="PF00566">
    <property type="entry name" value="RabGAP-TBC"/>
    <property type="match status" value="1"/>
</dbReference>
<feature type="compositionally biased region" description="Low complexity" evidence="2">
    <location>
        <begin position="132"/>
        <end position="156"/>
    </location>
</feature>
<feature type="region of interest" description="Disordered" evidence="2">
    <location>
        <begin position="100"/>
        <end position="168"/>
    </location>
</feature>
<dbReference type="Gene3D" id="1.10.472.80">
    <property type="entry name" value="Ypt/Rab-GAP domain of gyp1p, domain 3"/>
    <property type="match status" value="1"/>
</dbReference>
<dbReference type="PANTHER" id="PTHR20913:SF7">
    <property type="entry name" value="RE60063P"/>
    <property type="match status" value="1"/>
</dbReference>
<evidence type="ECO:0000313" key="4">
    <source>
        <dbReference type="EMBL" id="CAJ1931117.1"/>
    </source>
</evidence>
<dbReference type="AlphaFoldDB" id="A0AAD2FDV8"/>
<evidence type="ECO:0000313" key="5">
    <source>
        <dbReference type="Proteomes" id="UP001295423"/>
    </source>
</evidence>
<organism evidence="4 5">
    <name type="scientific">Cylindrotheca closterium</name>
    <dbReference type="NCBI Taxonomy" id="2856"/>
    <lineage>
        <taxon>Eukaryota</taxon>
        <taxon>Sar</taxon>
        <taxon>Stramenopiles</taxon>
        <taxon>Ochrophyta</taxon>
        <taxon>Bacillariophyta</taxon>
        <taxon>Bacillariophyceae</taxon>
        <taxon>Bacillariophycidae</taxon>
        <taxon>Bacillariales</taxon>
        <taxon>Bacillariaceae</taxon>
        <taxon>Cylindrotheca</taxon>
    </lineage>
</organism>
<dbReference type="GO" id="GO:0006888">
    <property type="term" value="P:endoplasmic reticulum to Golgi vesicle-mediated transport"/>
    <property type="evidence" value="ECO:0007669"/>
    <property type="project" value="TreeGrafter"/>
</dbReference>
<keyword evidence="1" id="KW-0343">GTPase activation</keyword>
<keyword evidence="5" id="KW-1185">Reference proteome</keyword>
<dbReference type="SUPFAM" id="SSF47923">
    <property type="entry name" value="Ypt/Rab-GAP domain of gyp1p"/>
    <property type="match status" value="1"/>
</dbReference>
<sequence length="531" mass="60888">MMAEGGSLHCNLAFVFQFFESLLVAMRIIKDPNSLLTEAEDPNWHLAKQRRIQFCLEHNPVHLWELRELALSKGGLLTPEARKRAWPLLVGFDVEDKTERFGDDDDIESENPIPDLQHESSSGQADGAASPTSVVDSSDTIFTSSSVSSHPSQHHSVQTERNPEHELIRRESNRSVIFQYNKHYERNTTPEYAGERLTTVLENVVTDQKHHYYQGLHDVVGVLLHSLQYDTELTAELVQHAVGQSHFRDAMRENFSNVTWLLNLLVLPLVEQIDRHVHYALQEVDLASLCLPWVITWFTHDVYHPDTAARLADAFMAGHPLLPLYFAVSLLTHPVLKQELLQHEDYDPASLFVLLKKLPRSIGSDMASRHDNTVHCRVPVQEILEDALGILKRFPPRKLLDLVDADFEELLLRVSSISAFRTPSAWRITSGKKWTLHRSLSNDSLDSLTSAPLSSSTRREMKISNQFIRAKLASGVPIVQKEIPDSHQLFRSVFWGTYRYEILRRKRRRGKLRKFARRMIRRLTNSKVKSS</sequence>
<dbReference type="Proteomes" id="UP001295423">
    <property type="component" value="Unassembled WGS sequence"/>
</dbReference>
<evidence type="ECO:0000259" key="3">
    <source>
        <dbReference type="PROSITE" id="PS50086"/>
    </source>
</evidence>
<dbReference type="InterPro" id="IPR035969">
    <property type="entry name" value="Rab-GAP_TBC_sf"/>
</dbReference>
<name>A0AAD2FDV8_9STRA</name>
<dbReference type="GO" id="GO:0005096">
    <property type="term" value="F:GTPase activator activity"/>
    <property type="evidence" value="ECO:0007669"/>
    <property type="project" value="UniProtKB-KW"/>
</dbReference>
<protein>
    <recommendedName>
        <fullName evidence="3">Rab-GAP TBC domain-containing protein</fullName>
    </recommendedName>
</protein>
<dbReference type="PANTHER" id="PTHR20913">
    <property type="entry name" value="TBC1 DOMAIN FAMILY MEMBER 20/GTPASE"/>
    <property type="match status" value="1"/>
</dbReference>
<dbReference type="SMART" id="SM00164">
    <property type="entry name" value="TBC"/>
    <property type="match status" value="1"/>
</dbReference>
<evidence type="ECO:0000256" key="2">
    <source>
        <dbReference type="SAM" id="MobiDB-lite"/>
    </source>
</evidence>
<dbReference type="PROSITE" id="PS50086">
    <property type="entry name" value="TBC_RABGAP"/>
    <property type="match status" value="1"/>
</dbReference>
<dbReference type="GO" id="GO:0005789">
    <property type="term" value="C:endoplasmic reticulum membrane"/>
    <property type="evidence" value="ECO:0007669"/>
    <property type="project" value="TreeGrafter"/>
</dbReference>
<reference evidence="4" key="1">
    <citation type="submission" date="2023-08" db="EMBL/GenBank/DDBJ databases">
        <authorList>
            <person name="Audoor S."/>
            <person name="Bilcke G."/>
        </authorList>
    </citation>
    <scope>NUCLEOTIDE SEQUENCE</scope>
</reference>
<dbReference type="InterPro" id="IPR045913">
    <property type="entry name" value="TBC20/Gyp8-like"/>
</dbReference>
<feature type="compositionally biased region" description="Basic and acidic residues" evidence="2">
    <location>
        <begin position="157"/>
        <end position="168"/>
    </location>
</feature>